<keyword evidence="2" id="KW-1185">Reference proteome</keyword>
<name>A0ABX3IKY6_9BACT</name>
<evidence type="ECO:0000313" key="1">
    <source>
        <dbReference type="EMBL" id="ONN27313.1"/>
    </source>
</evidence>
<proteinExistence type="predicted"/>
<dbReference type="EMBL" id="LBFC01000018">
    <property type="protein sequence ID" value="ONN27313.1"/>
    <property type="molecule type" value="Genomic_DNA"/>
</dbReference>
<evidence type="ECO:0000313" key="2">
    <source>
        <dbReference type="Proteomes" id="UP000242616"/>
    </source>
</evidence>
<dbReference type="Proteomes" id="UP000242616">
    <property type="component" value="Unassembled WGS sequence"/>
</dbReference>
<organism evidence="1 2">
    <name type="scientific">Thermosipho affectus</name>
    <dbReference type="NCBI Taxonomy" id="660294"/>
    <lineage>
        <taxon>Bacteria</taxon>
        <taxon>Thermotogati</taxon>
        <taxon>Thermotogota</taxon>
        <taxon>Thermotogae</taxon>
        <taxon>Thermotogales</taxon>
        <taxon>Fervidobacteriaceae</taxon>
        <taxon>Thermosipho</taxon>
    </lineage>
</organism>
<comment type="caution">
    <text evidence="1">The sequence shown here is derived from an EMBL/GenBank/DDBJ whole genome shotgun (WGS) entry which is preliminary data.</text>
</comment>
<reference evidence="1 2" key="1">
    <citation type="submission" date="2015-06" db="EMBL/GenBank/DDBJ databases">
        <title>Genome sequencing of Thermotogales isolates from hydrothermal vents.</title>
        <authorList>
            <person name="Haverkamp T.H."/>
            <person name="Kublanov I.V."/>
            <person name="Nesbo C.L."/>
        </authorList>
    </citation>
    <scope>NUCLEOTIDE SEQUENCE [LARGE SCALE GENOMIC DNA]</scope>
    <source>
        <strain evidence="2">ik275mar</strain>
    </source>
</reference>
<accession>A0ABX3IKY6</accession>
<dbReference type="InterPro" id="IPR007169">
    <property type="entry name" value="RemA-like"/>
</dbReference>
<evidence type="ECO:0008006" key="3">
    <source>
        <dbReference type="Google" id="ProtNLM"/>
    </source>
</evidence>
<sequence>MFRGGIVKQVIKISKNLFIPRNRIIAILPVSSTVARRLRGMNKVGGRIVNMTFGEESKTILIMDSGHVFVIAKTLEEVDEALWS</sequence>
<protein>
    <recommendedName>
        <fullName evidence="3">DUF370 domain-containing protein</fullName>
    </recommendedName>
</protein>
<dbReference type="Pfam" id="PF04025">
    <property type="entry name" value="RemA-like"/>
    <property type="match status" value="1"/>
</dbReference>
<gene>
    <name evidence="1" type="ORF">XJ44_05935</name>
</gene>